<dbReference type="PROSITE" id="PS50850">
    <property type="entry name" value="MFS"/>
    <property type="match status" value="1"/>
</dbReference>
<dbReference type="SUPFAM" id="SSF103473">
    <property type="entry name" value="MFS general substrate transporter"/>
    <property type="match status" value="1"/>
</dbReference>
<evidence type="ECO:0000256" key="2">
    <source>
        <dbReference type="ARBA" id="ARBA00022448"/>
    </source>
</evidence>
<gene>
    <name evidence="8" type="primary">qacA_1</name>
    <name evidence="8" type="ORF">JS278_00668</name>
</gene>
<dbReference type="GO" id="GO:0022857">
    <property type="term" value="F:transmembrane transporter activity"/>
    <property type="evidence" value="ECO:0007669"/>
    <property type="project" value="InterPro"/>
</dbReference>
<proteinExistence type="predicted"/>
<sequence length="86" mass="8844">MSYTLIFGGLMVPLGALADRFGRRRTMLLGLGLLAAASLSTLLVTAVWQVIAIRAITGIAATMTAPGSMALAFPACSRLTSCASGR</sequence>
<name>A0A344URG1_9ACTN</name>
<organism evidence="8 9">
    <name type="scientific">Acidipropionibacterium virtanenii</name>
    <dbReference type="NCBI Taxonomy" id="2057246"/>
    <lineage>
        <taxon>Bacteria</taxon>
        <taxon>Bacillati</taxon>
        <taxon>Actinomycetota</taxon>
        <taxon>Actinomycetes</taxon>
        <taxon>Propionibacteriales</taxon>
        <taxon>Propionibacteriaceae</taxon>
        <taxon>Acidipropionibacterium</taxon>
    </lineage>
</organism>
<evidence type="ECO:0000256" key="5">
    <source>
        <dbReference type="ARBA" id="ARBA00023136"/>
    </source>
</evidence>
<dbReference type="GO" id="GO:0005886">
    <property type="term" value="C:plasma membrane"/>
    <property type="evidence" value="ECO:0007669"/>
    <property type="project" value="UniProtKB-SubCell"/>
</dbReference>
<dbReference type="PANTHER" id="PTHR42718:SF9">
    <property type="entry name" value="MAJOR FACILITATOR SUPERFAMILY MULTIDRUG TRANSPORTER MFSC"/>
    <property type="match status" value="1"/>
</dbReference>
<keyword evidence="2" id="KW-0813">Transport</keyword>
<feature type="domain" description="Major facilitator superfamily (MFS) profile" evidence="7">
    <location>
        <begin position="1"/>
        <end position="86"/>
    </location>
</feature>
<accession>A0A344URG1</accession>
<keyword evidence="3 6" id="KW-0812">Transmembrane</keyword>
<dbReference type="KEGG" id="acij:JS278_00668"/>
<dbReference type="PANTHER" id="PTHR42718">
    <property type="entry name" value="MAJOR FACILITATOR SUPERFAMILY MULTIDRUG TRANSPORTER MFSC"/>
    <property type="match status" value="1"/>
</dbReference>
<evidence type="ECO:0000313" key="8">
    <source>
        <dbReference type="EMBL" id="AXE37859.1"/>
    </source>
</evidence>
<evidence type="ECO:0000256" key="3">
    <source>
        <dbReference type="ARBA" id="ARBA00022692"/>
    </source>
</evidence>
<dbReference type="InterPro" id="IPR036259">
    <property type="entry name" value="MFS_trans_sf"/>
</dbReference>
<dbReference type="RefSeq" id="WP_220150030.1">
    <property type="nucleotide sequence ID" value="NZ_CP025198.1"/>
</dbReference>
<evidence type="ECO:0000259" key="7">
    <source>
        <dbReference type="PROSITE" id="PS50850"/>
    </source>
</evidence>
<keyword evidence="9" id="KW-1185">Reference proteome</keyword>
<dbReference type="InterPro" id="IPR020846">
    <property type="entry name" value="MFS_dom"/>
</dbReference>
<dbReference type="InterPro" id="IPR011701">
    <property type="entry name" value="MFS"/>
</dbReference>
<evidence type="ECO:0000313" key="9">
    <source>
        <dbReference type="Proteomes" id="UP000251995"/>
    </source>
</evidence>
<keyword evidence="4 6" id="KW-1133">Transmembrane helix</keyword>
<feature type="transmembrane region" description="Helical" evidence="6">
    <location>
        <begin position="28"/>
        <end position="53"/>
    </location>
</feature>
<evidence type="ECO:0000256" key="6">
    <source>
        <dbReference type="SAM" id="Phobius"/>
    </source>
</evidence>
<keyword evidence="5 6" id="KW-0472">Membrane</keyword>
<dbReference type="EMBL" id="CP025198">
    <property type="protein sequence ID" value="AXE37859.1"/>
    <property type="molecule type" value="Genomic_DNA"/>
</dbReference>
<dbReference type="Gene3D" id="1.20.1720.10">
    <property type="entry name" value="Multidrug resistance protein D"/>
    <property type="match status" value="1"/>
</dbReference>
<comment type="subcellular location">
    <subcellularLocation>
        <location evidence="1">Cell membrane</location>
        <topology evidence="1">Multi-pass membrane protein</topology>
    </subcellularLocation>
</comment>
<dbReference type="Pfam" id="PF07690">
    <property type="entry name" value="MFS_1"/>
    <property type="match status" value="1"/>
</dbReference>
<evidence type="ECO:0000256" key="1">
    <source>
        <dbReference type="ARBA" id="ARBA00004651"/>
    </source>
</evidence>
<dbReference type="InterPro" id="IPR005829">
    <property type="entry name" value="Sugar_transporter_CS"/>
</dbReference>
<protein>
    <submittedName>
        <fullName evidence="8">Antiseptic resistance protein</fullName>
    </submittedName>
</protein>
<dbReference type="AlphaFoldDB" id="A0A344URG1"/>
<dbReference type="Proteomes" id="UP000251995">
    <property type="component" value="Chromosome"/>
</dbReference>
<dbReference type="PROSITE" id="PS00216">
    <property type="entry name" value="SUGAR_TRANSPORT_1"/>
    <property type="match status" value="1"/>
</dbReference>
<reference evidence="8 9" key="1">
    <citation type="submission" date="2017-12" db="EMBL/GenBank/DDBJ databases">
        <title>The whole genome sequence of the Acidipropionibacterium virtanenii sp. nov. type strain JS278.</title>
        <authorList>
            <person name="Laine P."/>
            <person name="Deptula P."/>
            <person name="Varmanen P."/>
            <person name="Auvinen P."/>
        </authorList>
    </citation>
    <scope>NUCLEOTIDE SEQUENCE [LARGE SCALE GENOMIC DNA]</scope>
    <source>
        <strain evidence="8 9">JS278</strain>
    </source>
</reference>
<evidence type="ECO:0000256" key="4">
    <source>
        <dbReference type="ARBA" id="ARBA00022989"/>
    </source>
</evidence>